<name>A0ABP0SZB4_9DINO</name>
<keyword evidence="2" id="KW-1185">Reference proteome</keyword>
<dbReference type="Gene3D" id="1.20.80.10">
    <property type="match status" value="1"/>
</dbReference>
<dbReference type="Proteomes" id="UP001642484">
    <property type="component" value="Unassembled WGS sequence"/>
</dbReference>
<evidence type="ECO:0000313" key="1">
    <source>
        <dbReference type="EMBL" id="CAK9117791.1"/>
    </source>
</evidence>
<dbReference type="SUPFAM" id="SSF47027">
    <property type="entry name" value="Acyl-CoA binding protein"/>
    <property type="match status" value="1"/>
</dbReference>
<reference evidence="1 2" key="1">
    <citation type="submission" date="2024-02" db="EMBL/GenBank/DDBJ databases">
        <authorList>
            <person name="Chen Y."/>
            <person name="Shah S."/>
            <person name="Dougan E. K."/>
            <person name="Thang M."/>
            <person name="Chan C."/>
        </authorList>
    </citation>
    <scope>NUCLEOTIDE SEQUENCE [LARGE SCALE GENOMIC DNA]</scope>
</reference>
<comment type="caution">
    <text evidence="1">The sequence shown here is derived from an EMBL/GenBank/DDBJ whole genome shotgun (WGS) entry which is preliminary data.</text>
</comment>
<dbReference type="EMBL" id="CAXAMN010028806">
    <property type="protein sequence ID" value="CAK9117791.1"/>
    <property type="molecule type" value="Genomic_DNA"/>
</dbReference>
<organism evidence="1 2">
    <name type="scientific">Durusdinium trenchii</name>
    <dbReference type="NCBI Taxonomy" id="1381693"/>
    <lineage>
        <taxon>Eukaryota</taxon>
        <taxon>Sar</taxon>
        <taxon>Alveolata</taxon>
        <taxon>Dinophyceae</taxon>
        <taxon>Suessiales</taxon>
        <taxon>Symbiodiniaceae</taxon>
        <taxon>Durusdinium</taxon>
    </lineage>
</organism>
<gene>
    <name evidence="1" type="ORF">CCMP2556_LOCUS55040</name>
</gene>
<proteinExistence type="predicted"/>
<evidence type="ECO:0000313" key="2">
    <source>
        <dbReference type="Proteomes" id="UP001642484"/>
    </source>
</evidence>
<dbReference type="InterPro" id="IPR014352">
    <property type="entry name" value="FERM/acyl-CoA-bd_prot_sf"/>
</dbReference>
<protein>
    <submittedName>
        <fullName evidence="1">Uncharacterized protein</fullName>
    </submittedName>
</protein>
<sequence length="395" mass="44177">MLPCRNHVGVGCSSPVRQATPPGLSLCGSAAERSPSASGQLVILLMMIPMEVWVSLALLQAGLLLIGTEVLKELLARQELHQLPRELMRRSMQMGQRLSILAYDVAETREEVRIVLSGVSPTFANVMCSSNLLEAATVVYDRVRQSFGYTNDANAQDRFTAAIGWLQRPQLMICFEDQLRCCALARQALHGDAPVEPSESKRRVVGGLAALELQSWQSCRGMGKVEAEGRLVQELTEKDPTFRKVVPPEEPEAQELPLNDFVQVFLELLEFRLPRDLDDRALRYKKRAFVTSLVATMAWRRLLMRRLVPKAPIVQAVSSIGLSLLTTYLGLLHFGLPASIYARLTTSRWLRALRERLRWPGAAGRLLRWLLQLLMPPLRRPLMISIGPQAPTGQN</sequence>
<dbReference type="InterPro" id="IPR035984">
    <property type="entry name" value="Acyl-CoA-binding_sf"/>
</dbReference>
<accession>A0ABP0SZB4</accession>